<sequence>MSTGGRDAGARSKVAGMHGVTLECADMLTGAQAGERERGRAHWSRRACGSTGVRAGAGRERVRGRLHAGAGERATGHPRARNGPEIMS</sequence>
<feature type="region of interest" description="Disordered" evidence="1">
    <location>
        <begin position="33"/>
        <end position="88"/>
    </location>
</feature>
<protein>
    <submittedName>
        <fullName evidence="2">Uncharacterized protein</fullName>
    </submittedName>
</protein>
<accession>A0A2I0JVX6</accession>
<evidence type="ECO:0000313" key="3">
    <source>
        <dbReference type="Proteomes" id="UP000233551"/>
    </source>
</evidence>
<evidence type="ECO:0000256" key="1">
    <source>
        <dbReference type="SAM" id="MobiDB-lite"/>
    </source>
</evidence>
<dbReference type="AlphaFoldDB" id="A0A2I0JVX6"/>
<gene>
    <name evidence="2" type="ORF">CRG98_019176</name>
</gene>
<organism evidence="2 3">
    <name type="scientific">Punica granatum</name>
    <name type="common">Pomegranate</name>
    <dbReference type="NCBI Taxonomy" id="22663"/>
    <lineage>
        <taxon>Eukaryota</taxon>
        <taxon>Viridiplantae</taxon>
        <taxon>Streptophyta</taxon>
        <taxon>Embryophyta</taxon>
        <taxon>Tracheophyta</taxon>
        <taxon>Spermatophyta</taxon>
        <taxon>Magnoliopsida</taxon>
        <taxon>eudicotyledons</taxon>
        <taxon>Gunneridae</taxon>
        <taxon>Pentapetalae</taxon>
        <taxon>rosids</taxon>
        <taxon>malvids</taxon>
        <taxon>Myrtales</taxon>
        <taxon>Lythraceae</taxon>
        <taxon>Punica</taxon>
    </lineage>
</organism>
<reference evidence="2 3" key="1">
    <citation type="submission" date="2017-11" db="EMBL/GenBank/DDBJ databases">
        <title>De-novo sequencing of pomegranate (Punica granatum L.) genome.</title>
        <authorList>
            <person name="Akparov Z."/>
            <person name="Amiraslanov A."/>
            <person name="Hajiyeva S."/>
            <person name="Abbasov M."/>
            <person name="Kaur K."/>
            <person name="Hamwieh A."/>
            <person name="Solovyev V."/>
            <person name="Salamov A."/>
            <person name="Braich B."/>
            <person name="Kosarev P."/>
            <person name="Mahmoud A."/>
            <person name="Hajiyev E."/>
            <person name="Babayeva S."/>
            <person name="Izzatullayeva V."/>
            <person name="Mammadov A."/>
            <person name="Mammadov A."/>
            <person name="Sharifova S."/>
            <person name="Ojaghi J."/>
            <person name="Eynullazada K."/>
            <person name="Bayramov B."/>
            <person name="Abdulazimova A."/>
            <person name="Shahmuradov I."/>
        </authorList>
    </citation>
    <scope>NUCLEOTIDE SEQUENCE [LARGE SCALE GENOMIC DNA]</scope>
    <source>
        <strain evidence="3">cv. AG2017</strain>
        <tissue evidence="2">Leaf</tissue>
    </source>
</reference>
<proteinExistence type="predicted"/>
<dbReference type="EMBL" id="PGOL01001149">
    <property type="protein sequence ID" value="PKI60435.1"/>
    <property type="molecule type" value="Genomic_DNA"/>
</dbReference>
<comment type="caution">
    <text evidence="2">The sequence shown here is derived from an EMBL/GenBank/DDBJ whole genome shotgun (WGS) entry which is preliminary data.</text>
</comment>
<evidence type="ECO:0000313" key="2">
    <source>
        <dbReference type="EMBL" id="PKI60435.1"/>
    </source>
</evidence>
<keyword evidence="3" id="KW-1185">Reference proteome</keyword>
<dbReference type="Proteomes" id="UP000233551">
    <property type="component" value="Unassembled WGS sequence"/>
</dbReference>
<name>A0A2I0JVX6_PUNGR</name>